<dbReference type="InterPro" id="IPR017867">
    <property type="entry name" value="Tyr_phospatase_low_mol_wt"/>
</dbReference>
<dbReference type="PANTHER" id="PTHR11717:SF31">
    <property type="entry name" value="LOW MOLECULAR WEIGHT PROTEIN-TYROSINE-PHOSPHATASE ETP-RELATED"/>
    <property type="match status" value="1"/>
</dbReference>
<dbReference type="RefSeq" id="WP_186996997.1">
    <property type="nucleotide sequence ID" value="NZ_JACOQK010000001.1"/>
</dbReference>
<dbReference type="InterPro" id="IPR036196">
    <property type="entry name" value="Ptyr_pPase_sf"/>
</dbReference>
<sequence length="138" mass="15468">MKELIVVCTGNTCRSPMGAAILQRHIEDLGKQEEYRVESGGLSAEKGEPAAQNAILAMKEIGIDISEHQAQNVKAQQLEDAEKIYVMTTSHRDFLINALPKIEDKIKVIGVSDPFGQDIDAYRYCRDYMISYFDGEQL</sequence>
<comment type="caution">
    <text evidence="5">The sequence shown here is derived from an EMBL/GenBank/DDBJ whole genome shotgun (WGS) entry which is preliminary data.</text>
</comment>
<evidence type="ECO:0000256" key="2">
    <source>
        <dbReference type="ARBA" id="ARBA00022801"/>
    </source>
</evidence>
<dbReference type="SUPFAM" id="SSF52788">
    <property type="entry name" value="Phosphotyrosine protein phosphatases I"/>
    <property type="match status" value="1"/>
</dbReference>
<dbReference type="InterPro" id="IPR023485">
    <property type="entry name" value="Ptyr_pPase"/>
</dbReference>
<dbReference type="EMBL" id="JACOQK010000001">
    <property type="protein sequence ID" value="MBC5788487.1"/>
    <property type="molecule type" value="Genomic_DNA"/>
</dbReference>
<protein>
    <submittedName>
        <fullName evidence="5">Low molecular weight protein arginine phosphatase</fullName>
    </submittedName>
</protein>
<organism evidence="5 6">
    <name type="scientific">Clostridium facile</name>
    <dbReference type="NCBI Taxonomy" id="2763035"/>
    <lineage>
        <taxon>Bacteria</taxon>
        <taxon>Bacillati</taxon>
        <taxon>Bacillota</taxon>
        <taxon>Clostridia</taxon>
        <taxon>Eubacteriales</taxon>
        <taxon>Clostridiaceae</taxon>
        <taxon>Clostridium</taxon>
    </lineage>
</organism>
<comment type="similarity">
    <text evidence="1">Belongs to the low molecular weight phosphotyrosine protein phosphatase family.</text>
</comment>
<gene>
    <name evidence="5" type="ORF">H8Z77_10770</name>
</gene>
<evidence type="ECO:0000256" key="3">
    <source>
        <dbReference type="ARBA" id="ARBA00022912"/>
    </source>
</evidence>
<dbReference type="Proteomes" id="UP000649151">
    <property type="component" value="Unassembled WGS sequence"/>
</dbReference>
<evidence type="ECO:0000259" key="4">
    <source>
        <dbReference type="SMART" id="SM00226"/>
    </source>
</evidence>
<dbReference type="Gene3D" id="3.40.50.2300">
    <property type="match status" value="1"/>
</dbReference>
<evidence type="ECO:0000313" key="5">
    <source>
        <dbReference type="EMBL" id="MBC5788487.1"/>
    </source>
</evidence>
<keyword evidence="2" id="KW-0378">Hydrolase</keyword>
<keyword evidence="3" id="KW-0904">Protein phosphatase</keyword>
<proteinExistence type="inferred from homology"/>
<reference evidence="5 6" key="1">
    <citation type="submission" date="2020-08" db="EMBL/GenBank/DDBJ databases">
        <title>Genome public.</title>
        <authorList>
            <person name="Liu C."/>
            <person name="Sun Q."/>
        </authorList>
    </citation>
    <scope>NUCLEOTIDE SEQUENCE [LARGE SCALE GENOMIC DNA]</scope>
    <source>
        <strain evidence="5 6">NSJ-27</strain>
    </source>
</reference>
<dbReference type="Pfam" id="PF01451">
    <property type="entry name" value="LMWPc"/>
    <property type="match status" value="1"/>
</dbReference>
<dbReference type="PRINTS" id="PR00719">
    <property type="entry name" value="LMWPTPASE"/>
</dbReference>
<name>A0ABR7IUD5_9CLOT</name>
<dbReference type="PANTHER" id="PTHR11717">
    <property type="entry name" value="LOW MOLECULAR WEIGHT PROTEIN TYROSINE PHOSPHATASE"/>
    <property type="match status" value="1"/>
</dbReference>
<evidence type="ECO:0000313" key="6">
    <source>
        <dbReference type="Proteomes" id="UP000649151"/>
    </source>
</evidence>
<feature type="domain" description="Phosphotyrosine protein phosphatase I" evidence="4">
    <location>
        <begin position="2"/>
        <end position="136"/>
    </location>
</feature>
<accession>A0ABR7IUD5</accession>
<evidence type="ECO:0000256" key="1">
    <source>
        <dbReference type="ARBA" id="ARBA00011063"/>
    </source>
</evidence>
<dbReference type="SMART" id="SM00226">
    <property type="entry name" value="LMWPc"/>
    <property type="match status" value="1"/>
</dbReference>
<dbReference type="InterPro" id="IPR050438">
    <property type="entry name" value="LMW_PTPase"/>
</dbReference>
<keyword evidence="6" id="KW-1185">Reference proteome</keyword>